<dbReference type="InterPro" id="IPR039745">
    <property type="entry name" value="Vps54"/>
</dbReference>
<keyword evidence="6 7" id="KW-0175">Coiled coil</keyword>
<keyword evidence="3" id="KW-0813">Transport</keyword>
<proteinExistence type="inferred from homology"/>
<evidence type="ECO:0000313" key="10">
    <source>
        <dbReference type="EMBL" id="KAF9747148.1"/>
    </source>
</evidence>
<evidence type="ECO:0000256" key="4">
    <source>
        <dbReference type="ARBA" id="ARBA00022927"/>
    </source>
</evidence>
<dbReference type="GO" id="GO:0006896">
    <property type="term" value="P:Golgi to vacuole transport"/>
    <property type="evidence" value="ECO:0007669"/>
    <property type="project" value="TreeGrafter"/>
</dbReference>
<evidence type="ECO:0000313" key="11">
    <source>
        <dbReference type="Proteomes" id="UP000616885"/>
    </source>
</evidence>
<evidence type="ECO:0000256" key="2">
    <source>
        <dbReference type="ARBA" id="ARBA00009150"/>
    </source>
</evidence>
<evidence type="ECO:0000256" key="5">
    <source>
        <dbReference type="ARBA" id="ARBA00023034"/>
    </source>
</evidence>
<keyword evidence="4" id="KW-0653">Protein transport</keyword>
<dbReference type="GO" id="GO:0015031">
    <property type="term" value="P:protein transport"/>
    <property type="evidence" value="ECO:0007669"/>
    <property type="project" value="UniProtKB-KW"/>
</dbReference>
<comment type="similarity">
    <text evidence="2">Belongs to the VPS54 family.</text>
</comment>
<dbReference type="AlphaFoldDB" id="A0A8H7N377"/>
<name>A0A8H7N377_BIOOC</name>
<dbReference type="GO" id="GO:0042147">
    <property type="term" value="P:retrograde transport, endosome to Golgi"/>
    <property type="evidence" value="ECO:0007669"/>
    <property type="project" value="InterPro"/>
</dbReference>
<feature type="domain" description="Exocyst complex component EXOC6/Sec15 N-terminal" evidence="9">
    <location>
        <begin position="8"/>
        <end position="119"/>
    </location>
</feature>
<evidence type="ECO:0000256" key="1">
    <source>
        <dbReference type="ARBA" id="ARBA00004601"/>
    </source>
</evidence>
<comment type="subcellular location">
    <subcellularLocation>
        <location evidence="1">Golgi apparatus</location>
        <location evidence="1">trans-Golgi network</location>
    </subcellularLocation>
</comment>
<accession>A0A8H7N377</accession>
<dbReference type="Pfam" id="PF20651">
    <property type="entry name" value="EXOC6_Sec15_N"/>
    <property type="match status" value="1"/>
</dbReference>
<dbReference type="GO" id="GO:0019905">
    <property type="term" value="F:syntaxin binding"/>
    <property type="evidence" value="ECO:0007669"/>
    <property type="project" value="TreeGrafter"/>
</dbReference>
<dbReference type="GO" id="GO:0005829">
    <property type="term" value="C:cytosol"/>
    <property type="evidence" value="ECO:0007669"/>
    <property type="project" value="GOC"/>
</dbReference>
<dbReference type="Proteomes" id="UP000616885">
    <property type="component" value="Unassembled WGS sequence"/>
</dbReference>
<keyword evidence="5" id="KW-0333">Golgi apparatus</keyword>
<evidence type="ECO:0000256" key="3">
    <source>
        <dbReference type="ARBA" id="ARBA00022448"/>
    </source>
</evidence>
<dbReference type="InterPro" id="IPR048359">
    <property type="entry name" value="EXOC6_Sec15_N"/>
</dbReference>
<sequence length="513" mass="56916">MDTIEVHLVNSISTASTTFFNALGDLKELHSEAAESVRRIQTLRNELDALDKEVVTQGVEILHKHRIQENLRQLGDVVTQLRQIVDGVANCEALVDAGEIDEALDSIDSLEDLIAGEVDQSGEEALTIQYRDLQGALALRGVDADLAALRFRIGKAYETKFVNILLGDVRRHVEQTNHSEVLLRWSNAASRAKGGHARSPSVFPSYLSQTDELKSQLLPTMMGLERSHYVAAATATYRESLLREVRNLIRRPLPSSNDDDNESMMSSSTAGGGKRLSNQEKSSLLARNLRAMDPGDAETLLTTVYVGVTETLRRLTTQTKIIMEVAMSAVDPMGLDGIRSPPFRSPMNSPRPDRYPANPALASSELYEELHKTLDVANLLGQAIDVAIEKIVKVLKVRSEQATSLPTISSSATLLSIYTLQTNASLFQAGAAPLSKLWLMVTSGILCRRIAMQRCRSLHRAWSQTNGRSKTSRRRTRSSWRRFLMQLRTIMQLGQRGPKSGSRIASWTLWRTN</sequence>
<gene>
    <name evidence="10" type="ORF">IM811_002482</name>
</gene>
<dbReference type="PANTHER" id="PTHR12965:SF0">
    <property type="entry name" value="VACUOLAR PROTEIN SORTING-ASSOCIATED PROTEIN 54"/>
    <property type="match status" value="1"/>
</dbReference>
<protein>
    <recommendedName>
        <fullName evidence="9">Exocyst complex component EXOC6/Sec15 N-terminal domain-containing protein</fullName>
    </recommendedName>
</protein>
<evidence type="ECO:0000256" key="8">
    <source>
        <dbReference type="SAM" id="MobiDB-lite"/>
    </source>
</evidence>
<reference evidence="10" key="1">
    <citation type="submission" date="2020-10" db="EMBL/GenBank/DDBJ databases">
        <title>High-Quality Genome Resource of Clonostachys rosea strain S41 by Oxford Nanopore Long-Read Sequencing.</title>
        <authorList>
            <person name="Wang H."/>
        </authorList>
    </citation>
    <scope>NUCLEOTIDE SEQUENCE</scope>
    <source>
        <strain evidence="10">S41</strain>
    </source>
</reference>
<feature type="coiled-coil region" evidence="7">
    <location>
        <begin position="26"/>
        <end position="53"/>
    </location>
</feature>
<dbReference type="EMBL" id="JADCTT010000010">
    <property type="protein sequence ID" value="KAF9747148.1"/>
    <property type="molecule type" value="Genomic_DNA"/>
</dbReference>
<dbReference type="PANTHER" id="PTHR12965">
    <property type="entry name" value="VACUOLAR PROTEIN SORTING 54"/>
    <property type="match status" value="1"/>
</dbReference>
<evidence type="ECO:0000256" key="6">
    <source>
        <dbReference type="ARBA" id="ARBA00023054"/>
    </source>
</evidence>
<evidence type="ECO:0000256" key="7">
    <source>
        <dbReference type="SAM" id="Coils"/>
    </source>
</evidence>
<dbReference type="GO" id="GO:0000938">
    <property type="term" value="C:GARP complex"/>
    <property type="evidence" value="ECO:0007669"/>
    <property type="project" value="InterPro"/>
</dbReference>
<organism evidence="10 11">
    <name type="scientific">Bionectria ochroleuca</name>
    <name type="common">Gliocladium roseum</name>
    <dbReference type="NCBI Taxonomy" id="29856"/>
    <lineage>
        <taxon>Eukaryota</taxon>
        <taxon>Fungi</taxon>
        <taxon>Dikarya</taxon>
        <taxon>Ascomycota</taxon>
        <taxon>Pezizomycotina</taxon>
        <taxon>Sordariomycetes</taxon>
        <taxon>Hypocreomycetidae</taxon>
        <taxon>Hypocreales</taxon>
        <taxon>Bionectriaceae</taxon>
        <taxon>Clonostachys</taxon>
    </lineage>
</organism>
<evidence type="ECO:0000259" key="9">
    <source>
        <dbReference type="Pfam" id="PF20651"/>
    </source>
</evidence>
<feature type="region of interest" description="Disordered" evidence="8">
    <location>
        <begin position="251"/>
        <end position="279"/>
    </location>
</feature>
<comment type="caution">
    <text evidence="10">The sequence shown here is derived from an EMBL/GenBank/DDBJ whole genome shotgun (WGS) entry which is preliminary data.</text>
</comment>